<dbReference type="PANTHER" id="PTHR48078:SF17">
    <property type="entry name" value="THREONINE DEHYDRATASE"/>
    <property type="match status" value="1"/>
</dbReference>
<dbReference type="RefSeq" id="WP_189053798.1">
    <property type="nucleotide sequence ID" value="NZ_BMMK01000002.1"/>
</dbReference>
<dbReference type="InterPro" id="IPR001926">
    <property type="entry name" value="TrpB-like_PALP"/>
</dbReference>
<evidence type="ECO:0000256" key="3">
    <source>
        <dbReference type="ARBA" id="ARBA00023239"/>
    </source>
</evidence>
<name>A0A8J3CCD9_9PSEU</name>
<accession>A0A8J3CCD9</accession>
<comment type="cofactor">
    <cofactor evidence="1">
        <name>pyridoxal 5'-phosphate</name>
        <dbReference type="ChEBI" id="CHEBI:597326"/>
    </cofactor>
</comment>
<dbReference type="Proteomes" id="UP000637578">
    <property type="component" value="Unassembled WGS sequence"/>
</dbReference>
<protein>
    <submittedName>
        <fullName evidence="5">Threonine dehydratase</fullName>
    </submittedName>
</protein>
<evidence type="ECO:0000259" key="4">
    <source>
        <dbReference type="Pfam" id="PF00291"/>
    </source>
</evidence>
<reference evidence="5" key="1">
    <citation type="journal article" date="2014" name="Int. J. Syst. Evol. Microbiol.">
        <title>Complete genome sequence of Corynebacterium casei LMG S-19264T (=DSM 44701T), isolated from a smear-ripened cheese.</title>
        <authorList>
            <consortium name="US DOE Joint Genome Institute (JGI-PGF)"/>
            <person name="Walter F."/>
            <person name="Albersmeier A."/>
            <person name="Kalinowski J."/>
            <person name="Ruckert C."/>
        </authorList>
    </citation>
    <scope>NUCLEOTIDE SEQUENCE</scope>
    <source>
        <strain evidence="5">CGMCC 4.5737</strain>
    </source>
</reference>
<dbReference type="InterPro" id="IPR036052">
    <property type="entry name" value="TrpB-like_PALP_sf"/>
</dbReference>
<sequence length="316" mass="33704">MSHPELSLSHIEGATHVIDPIFRNTPQFVHDQITDWLGREVLLKVETVNPIRSFKGRGADFFLRRLHDHPEVVCATAGNFGQGLAYTARRLGVDLHVFTATNAVETKIERMRALGATVTLAGADYDASKDAALDYVAGCDDRIYVEDGREPEIAEGAGTIAIELLAAGPLDAVVVPVGNGALISGMGRWIKAMSPGTRVIGVCAAGAPAMERSWRTGQPTPTERIDTIADGIGVRVPIPVAVRWMEKVVDDVLLVDDEAIRTALRAAWTALGLVLEPAAVAGLAAIREHDISGGRIATILTGGNIRADLLASLNDR</sequence>
<gene>
    <name evidence="5" type="primary">ilvA</name>
    <name evidence="5" type="ORF">GCM10012275_07290</name>
</gene>
<dbReference type="GO" id="GO:0004794">
    <property type="term" value="F:threonine deaminase activity"/>
    <property type="evidence" value="ECO:0007669"/>
    <property type="project" value="TreeGrafter"/>
</dbReference>
<dbReference type="Gene3D" id="3.40.50.1100">
    <property type="match status" value="2"/>
</dbReference>
<keyword evidence="3" id="KW-0456">Lyase</keyword>
<dbReference type="InterPro" id="IPR050147">
    <property type="entry name" value="Ser/Thr_Dehydratase"/>
</dbReference>
<dbReference type="GO" id="GO:0003941">
    <property type="term" value="F:L-serine ammonia-lyase activity"/>
    <property type="evidence" value="ECO:0007669"/>
    <property type="project" value="TreeGrafter"/>
</dbReference>
<dbReference type="EMBL" id="BMMK01000002">
    <property type="protein sequence ID" value="GGM38914.1"/>
    <property type="molecule type" value="Genomic_DNA"/>
</dbReference>
<dbReference type="AlphaFoldDB" id="A0A8J3CCD9"/>
<dbReference type="GO" id="GO:0006565">
    <property type="term" value="P:L-serine catabolic process"/>
    <property type="evidence" value="ECO:0007669"/>
    <property type="project" value="TreeGrafter"/>
</dbReference>
<dbReference type="GO" id="GO:0009097">
    <property type="term" value="P:isoleucine biosynthetic process"/>
    <property type="evidence" value="ECO:0007669"/>
    <property type="project" value="TreeGrafter"/>
</dbReference>
<keyword evidence="2" id="KW-0663">Pyridoxal phosphate</keyword>
<dbReference type="PANTHER" id="PTHR48078">
    <property type="entry name" value="THREONINE DEHYDRATASE, MITOCHONDRIAL-RELATED"/>
    <property type="match status" value="1"/>
</dbReference>
<proteinExistence type="predicted"/>
<evidence type="ECO:0000313" key="5">
    <source>
        <dbReference type="EMBL" id="GGM38914.1"/>
    </source>
</evidence>
<dbReference type="GO" id="GO:0006567">
    <property type="term" value="P:L-threonine catabolic process"/>
    <property type="evidence" value="ECO:0007669"/>
    <property type="project" value="TreeGrafter"/>
</dbReference>
<evidence type="ECO:0000256" key="1">
    <source>
        <dbReference type="ARBA" id="ARBA00001933"/>
    </source>
</evidence>
<organism evidence="5 6">
    <name type="scientific">Longimycelium tulufanense</name>
    <dbReference type="NCBI Taxonomy" id="907463"/>
    <lineage>
        <taxon>Bacteria</taxon>
        <taxon>Bacillati</taxon>
        <taxon>Actinomycetota</taxon>
        <taxon>Actinomycetes</taxon>
        <taxon>Pseudonocardiales</taxon>
        <taxon>Pseudonocardiaceae</taxon>
        <taxon>Longimycelium</taxon>
    </lineage>
</organism>
<comment type="caution">
    <text evidence="5">The sequence shown here is derived from an EMBL/GenBank/DDBJ whole genome shotgun (WGS) entry which is preliminary data.</text>
</comment>
<dbReference type="SUPFAM" id="SSF53686">
    <property type="entry name" value="Tryptophan synthase beta subunit-like PLP-dependent enzymes"/>
    <property type="match status" value="1"/>
</dbReference>
<dbReference type="Pfam" id="PF00291">
    <property type="entry name" value="PALP"/>
    <property type="match status" value="1"/>
</dbReference>
<feature type="domain" description="Tryptophan synthase beta chain-like PALP" evidence="4">
    <location>
        <begin position="20"/>
        <end position="302"/>
    </location>
</feature>
<evidence type="ECO:0000313" key="6">
    <source>
        <dbReference type="Proteomes" id="UP000637578"/>
    </source>
</evidence>
<evidence type="ECO:0000256" key="2">
    <source>
        <dbReference type="ARBA" id="ARBA00022898"/>
    </source>
</evidence>
<reference evidence="5" key="2">
    <citation type="submission" date="2020-09" db="EMBL/GenBank/DDBJ databases">
        <authorList>
            <person name="Sun Q."/>
            <person name="Zhou Y."/>
        </authorList>
    </citation>
    <scope>NUCLEOTIDE SEQUENCE</scope>
    <source>
        <strain evidence="5">CGMCC 4.5737</strain>
    </source>
</reference>
<keyword evidence="6" id="KW-1185">Reference proteome</keyword>